<gene>
    <name evidence="1" type="ORF">mRhiFer1_009303</name>
</gene>
<accession>A0A7J7RY41</accession>
<evidence type="ECO:0000313" key="1">
    <source>
        <dbReference type="EMBL" id="KAF6280924.1"/>
    </source>
</evidence>
<evidence type="ECO:0000313" key="2">
    <source>
        <dbReference type="Proteomes" id="UP000585614"/>
    </source>
</evidence>
<proteinExistence type="predicted"/>
<sequence length="127" mass="14958">MPWYITYRRATNANFLRLPVILGISERALDIRISNHHRGVHFKYWGAKKCIHMTCIHLLLPVYIEYYNLIGFFFPFLKCVHIFFGTLHIYDVYCPLYINKSGEKTRNSPESELEDLGSFVNQALSQL</sequence>
<comment type="caution">
    <text evidence="1">The sequence shown here is derived from an EMBL/GenBank/DDBJ whole genome shotgun (WGS) entry which is preliminary data.</text>
</comment>
<reference evidence="1 2" key="1">
    <citation type="journal article" date="2020" name="Nature">
        <title>Six reference-quality genomes reveal evolution of bat adaptations.</title>
        <authorList>
            <person name="Jebb D."/>
            <person name="Huang Z."/>
            <person name="Pippel M."/>
            <person name="Hughes G.M."/>
            <person name="Lavrichenko K."/>
            <person name="Devanna P."/>
            <person name="Winkler S."/>
            <person name="Jermiin L.S."/>
            <person name="Skirmuntt E.C."/>
            <person name="Katzourakis A."/>
            <person name="Burkitt-Gray L."/>
            <person name="Ray D.A."/>
            <person name="Sullivan K.A.M."/>
            <person name="Roscito J.G."/>
            <person name="Kirilenko B.M."/>
            <person name="Davalos L.M."/>
            <person name="Corthals A.P."/>
            <person name="Power M.L."/>
            <person name="Jones G."/>
            <person name="Ransome R.D."/>
            <person name="Dechmann D.K.N."/>
            <person name="Locatelli A.G."/>
            <person name="Puechmaille S.J."/>
            <person name="Fedrigo O."/>
            <person name="Jarvis E.D."/>
            <person name="Hiller M."/>
            <person name="Vernes S.C."/>
            <person name="Myers E.W."/>
            <person name="Teeling E.C."/>
        </authorList>
    </citation>
    <scope>NUCLEOTIDE SEQUENCE [LARGE SCALE GENOMIC DNA]</scope>
    <source>
        <strain evidence="1">MRhiFer1</strain>
        <tissue evidence="1">Lung</tissue>
    </source>
</reference>
<organism evidence="1 2">
    <name type="scientific">Rhinolophus ferrumequinum</name>
    <name type="common">Greater horseshoe bat</name>
    <dbReference type="NCBI Taxonomy" id="59479"/>
    <lineage>
        <taxon>Eukaryota</taxon>
        <taxon>Metazoa</taxon>
        <taxon>Chordata</taxon>
        <taxon>Craniata</taxon>
        <taxon>Vertebrata</taxon>
        <taxon>Euteleostomi</taxon>
        <taxon>Mammalia</taxon>
        <taxon>Eutheria</taxon>
        <taxon>Laurasiatheria</taxon>
        <taxon>Chiroptera</taxon>
        <taxon>Yinpterochiroptera</taxon>
        <taxon>Rhinolophoidea</taxon>
        <taxon>Rhinolophidae</taxon>
        <taxon>Rhinolophinae</taxon>
        <taxon>Rhinolophus</taxon>
    </lineage>
</organism>
<name>A0A7J7RY41_RHIFE</name>
<protein>
    <submittedName>
        <fullName evidence="1">Uncharacterized protein</fullName>
    </submittedName>
</protein>
<dbReference type="AlphaFoldDB" id="A0A7J7RY41"/>
<dbReference type="Proteomes" id="UP000585614">
    <property type="component" value="Unassembled WGS sequence"/>
</dbReference>
<dbReference type="EMBL" id="JACAGC010000024">
    <property type="protein sequence ID" value="KAF6280924.1"/>
    <property type="molecule type" value="Genomic_DNA"/>
</dbReference>